<organism evidence="1 2">
    <name type="scientific">Cichorium intybus</name>
    <name type="common">Chicory</name>
    <dbReference type="NCBI Taxonomy" id="13427"/>
    <lineage>
        <taxon>Eukaryota</taxon>
        <taxon>Viridiplantae</taxon>
        <taxon>Streptophyta</taxon>
        <taxon>Embryophyta</taxon>
        <taxon>Tracheophyta</taxon>
        <taxon>Spermatophyta</taxon>
        <taxon>Magnoliopsida</taxon>
        <taxon>eudicotyledons</taxon>
        <taxon>Gunneridae</taxon>
        <taxon>Pentapetalae</taxon>
        <taxon>asterids</taxon>
        <taxon>campanulids</taxon>
        <taxon>Asterales</taxon>
        <taxon>Asteraceae</taxon>
        <taxon>Cichorioideae</taxon>
        <taxon>Cichorieae</taxon>
        <taxon>Cichoriinae</taxon>
        <taxon>Cichorium</taxon>
    </lineage>
</organism>
<reference evidence="2" key="1">
    <citation type="journal article" date="2022" name="Mol. Ecol. Resour.">
        <title>The genomes of chicory, endive, great burdock and yacon provide insights into Asteraceae palaeo-polyploidization history and plant inulin production.</title>
        <authorList>
            <person name="Fan W."/>
            <person name="Wang S."/>
            <person name="Wang H."/>
            <person name="Wang A."/>
            <person name="Jiang F."/>
            <person name="Liu H."/>
            <person name="Zhao H."/>
            <person name="Xu D."/>
            <person name="Zhang Y."/>
        </authorList>
    </citation>
    <scope>NUCLEOTIDE SEQUENCE [LARGE SCALE GENOMIC DNA]</scope>
    <source>
        <strain evidence="2">cv. Punajuju</strain>
    </source>
</reference>
<dbReference type="Proteomes" id="UP001055811">
    <property type="component" value="Linkage Group LG05"/>
</dbReference>
<evidence type="ECO:0000313" key="1">
    <source>
        <dbReference type="EMBL" id="KAI3737965.1"/>
    </source>
</evidence>
<gene>
    <name evidence="1" type="ORF">L2E82_27983</name>
</gene>
<protein>
    <submittedName>
        <fullName evidence="1">Uncharacterized protein</fullName>
    </submittedName>
</protein>
<sequence length="189" mass="21366">MMKEVHIFCIGRNLNGLFGRQSGTTAGYSYSAAKKNMAVTWGENTLYDYLLNPKKYIPILYFRAPSHLGSSRDYNVDMIPKFIMANGALVRVLIHTDVTKYLYFKAVDGSFVYNKGKVHKVPATDMEALKSSLLGIFQKRRARNKYGPDDNTVDSLAMSPQKSSPNIQPYVFCRYRMILSSEANVVIVL</sequence>
<name>A0ACB9CUM7_CICIN</name>
<dbReference type="EMBL" id="CM042013">
    <property type="protein sequence ID" value="KAI3737965.1"/>
    <property type="molecule type" value="Genomic_DNA"/>
</dbReference>
<keyword evidence="2" id="KW-1185">Reference proteome</keyword>
<comment type="caution">
    <text evidence="1">The sequence shown here is derived from an EMBL/GenBank/DDBJ whole genome shotgun (WGS) entry which is preliminary data.</text>
</comment>
<accession>A0ACB9CUM7</accession>
<proteinExistence type="predicted"/>
<evidence type="ECO:0000313" key="2">
    <source>
        <dbReference type="Proteomes" id="UP001055811"/>
    </source>
</evidence>
<reference evidence="1 2" key="2">
    <citation type="journal article" date="2022" name="Mol. Ecol. Resour.">
        <title>The genomes of chicory, endive, great burdock and yacon provide insights into Asteraceae paleo-polyploidization history and plant inulin production.</title>
        <authorList>
            <person name="Fan W."/>
            <person name="Wang S."/>
            <person name="Wang H."/>
            <person name="Wang A."/>
            <person name="Jiang F."/>
            <person name="Liu H."/>
            <person name="Zhao H."/>
            <person name="Xu D."/>
            <person name="Zhang Y."/>
        </authorList>
    </citation>
    <scope>NUCLEOTIDE SEQUENCE [LARGE SCALE GENOMIC DNA]</scope>
    <source>
        <strain evidence="2">cv. Punajuju</strain>
        <tissue evidence="1">Leaves</tissue>
    </source>
</reference>